<gene>
    <name evidence="2" type="ORF">POPTR_005G114500</name>
</gene>
<dbReference type="PANTHER" id="PTHR35111:SF1">
    <property type="entry name" value="OS04G0115900 PROTEIN"/>
    <property type="match status" value="1"/>
</dbReference>
<dbReference type="eggNOG" id="ENOG502S7EA">
    <property type="taxonomic scope" value="Eukaryota"/>
</dbReference>
<reference evidence="2 3" key="1">
    <citation type="journal article" date="2006" name="Science">
        <title>The genome of black cottonwood, Populus trichocarpa (Torr. &amp; Gray).</title>
        <authorList>
            <person name="Tuskan G.A."/>
            <person name="Difazio S."/>
            <person name="Jansson S."/>
            <person name="Bohlmann J."/>
            <person name="Grigoriev I."/>
            <person name="Hellsten U."/>
            <person name="Putnam N."/>
            <person name="Ralph S."/>
            <person name="Rombauts S."/>
            <person name="Salamov A."/>
            <person name="Schein J."/>
            <person name="Sterck L."/>
            <person name="Aerts A."/>
            <person name="Bhalerao R.R."/>
            <person name="Bhalerao R.P."/>
            <person name="Blaudez D."/>
            <person name="Boerjan W."/>
            <person name="Brun A."/>
            <person name="Brunner A."/>
            <person name="Busov V."/>
            <person name="Campbell M."/>
            <person name="Carlson J."/>
            <person name="Chalot M."/>
            <person name="Chapman J."/>
            <person name="Chen G.L."/>
            <person name="Cooper D."/>
            <person name="Coutinho P.M."/>
            <person name="Couturier J."/>
            <person name="Covert S."/>
            <person name="Cronk Q."/>
            <person name="Cunningham R."/>
            <person name="Davis J."/>
            <person name="Degroeve S."/>
            <person name="Dejardin A."/>
            <person name="Depamphilis C."/>
            <person name="Detter J."/>
            <person name="Dirks B."/>
            <person name="Dubchak I."/>
            <person name="Duplessis S."/>
            <person name="Ehlting J."/>
            <person name="Ellis B."/>
            <person name="Gendler K."/>
            <person name="Goodstein D."/>
            <person name="Gribskov M."/>
            <person name="Grimwood J."/>
            <person name="Groover A."/>
            <person name="Gunter L."/>
            <person name="Hamberger B."/>
            <person name="Heinze B."/>
            <person name="Helariutta Y."/>
            <person name="Henrissat B."/>
            <person name="Holligan D."/>
            <person name="Holt R."/>
            <person name="Huang W."/>
            <person name="Islam-Faridi N."/>
            <person name="Jones S."/>
            <person name="Jones-Rhoades M."/>
            <person name="Jorgensen R."/>
            <person name="Joshi C."/>
            <person name="Kangasjarvi J."/>
            <person name="Karlsson J."/>
            <person name="Kelleher C."/>
            <person name="Kirkpatrick R."/>
            <person name="Kirst M."/>
            <person name="Kohler A."/>
            <person name="Kalluri U."/>
            <person name="Larimer F."/>
            <person name="Leebens-Mack J."/>
            <person name="Leple J.C."/>
            <person name="Locascio P."/>
            <person name="Lou Y."/>
            <person name="Lucas S."/>
            <person name="Martin F."/>
            <person name="Montanini B."/>
            <person name="Napoli C."/>
            <person name="Nelson D.R."/>
            <person name="Nelson C."/>
            <person name="Nieminen K."/>
            <person name="Nilsson O."/>
            <person name="Pereda V."/>
            <person name="Peter G."/>
            <person name="Philippe R."/>
            <person name="Pilate G."/>
            <person name="Poliakov A."/>
            <person name="Razumovskaya J."/>
            <person name="Richardson P."/>
            <person name="Rinaldi C."/>
            <person name="Ritland K."/>
            <person name="Rouze P."/>
            <person name="Ryaboy D."/>
            <person name="Schmutz J."/>
            <person name="Schrader J."/>
            <person name="Segerman B."/>
            <person name="Shin H."/>
            <person name="Siddiqui A."/>
            <person name="Sterky F."/>
            <person name="Terry A."/>
            <person name="Tsai C.J."/>
            <person name="Uberbacher E."/>
            <person name="Unneberg P."/>
            <person name="Vahala J."/>
            <person name="Wall K."/>
            <person name="Wessler S."/>
            <person name="Yang G."/>
            <person name="Yin T."/>
            <person name="Douglas C."/>
            <person name="Marra M."/>
            <person name="Sandberg G."/>
            <person name="Van de Peer Y."/>
            <person name="Rokhsar D."/>
        </authorList>
    </citation>
    <scope>NUCLEOTIDE SEQUENCE [LARGE SCALE GENOMIC DNA]</scope>
    <source>
        <strain evidence="3">cv. Nisqually</strain>
    </source>
</reference>
<dbReference type="InParanoid" id="B9MXG5"/>
<dbReference type="HOGENOM" id="CLU_1761906_0_0_1"/>
<feature type="region of interest" description="Disordered" evidence="1">
    <location>
        <begin position="121"/>
        <end position="148"/>
    </location>
</feature>
<dbReference type="PANTHER" id="PTHR35111">
    <property type="entry name" value="F10A5.9-RELATED"/>
    <property type="match status" value="1"/>
</dbReference>
<dbReference type="EMBL" id="CM009294">
    <property type="protein sequence ID" value="PNT36221.1"/>
    <property type="molecule type" value="Genomic_DNA"/>
</dbReference>
<sequence length="148" mass="16621">MTNAKNSRAPTCTKTREKMEKGINSPKRMKSHLCIPRLRVNTTCTIKNHRLSPMTLLERFRQAVFRLMMLSALSKATHNAAGSSPDHHVMKKRSSYYPADPHHSEAVADCIEFIKKSSLTDQEEINRDSTASSSFDDTGEMAMPVPVT</sequence>
<protein>
    <submittedName>
        <fullName evidence="2">Uncharacterized protein</fullName>
    </submittedName>
</protein>
<evidence type="ECO:0000313" key="3">
    <source>
        <dbReference type="Proteomes" id="UP000006729"/>
    </source>
</evidence>
<organism evidence="2 3">
    <name type="scientific">Populus trichocarpa</name>
    <name type="common">Western balsam poplar</name>
    <name type="synonym">Populus balsamifera subsp. trichocarpa</name>
    <dbReference type="NCBI Taxonomy" id="3694"/>
    <lineage>
        <taxon>Eukaryota</taxon>
        <taxon>Viridiplantae</taxon>
        <taxon>Streptophyta</taxon>
        <taxon>Embryophyta</taxon>
        <taxon>Tracheophyta</taxon>
        <taxon>Spermatophyta</taxon>
        <taxon>Magnoliopsida</taxon>
        <taxon>eudicotyledons</taxon>
        <taxon>Gunneridae</taxon>
        <taxon>Pentapetalae</taxon>
        <taxon>rosids</taxon>
        <taxon>fabids</taxon>
        <taxon>Malpighiales</taxon>
        <taxon>Salicaceae</taxon>
        <taxon>Saliceae</taxon>
        <taxon>Populus</taxon>
    </lineage>
</organism>
<dbReference type="Proteomes" id="UP000006729">
    <property type="component" value="Chromosome 5"/>
</dbReference>
<keyword evidence="3" id="KW-1185">Reference proteome</keyword>
<name>B9MXG5_POPTR</name>
<proteinExistence type="predicted"/>
<accession>B9MXG5</accession>
<feature type="region of interest" description="Disordered" evidence="1">
    <location>
        <begin position="1"/>
        <end position="22"/>
    </location>
</feature>
<evidence type="ECO:0000256" key="1">
    <source>
        <dbReference type="SAM" id="MobiDB-lite"/>
    </source>
</evidence>
<feature type="compositionally biased region" description="Polar residues" evidence="1">
    <location>
        <begin position="1"/>
        <end position="13"/>
    </location>
</feature>
<dbReference type="AlphaFoldDB" id="B9MXG5"/>
<evidence type="ECO:0000313" key="2">
    <source>
        <dbReference type="EMBL" id="PNT36221.1"/>
    </source>
</evidence>